<dbReference type="Pfam" id="PF20056">
    <property type="entry name" value="DUF6455"/>
    <property type="match status" value="1"/>
</dbReference>
<feature type="domain" description="DUF6455" evidence="1">
    <location>
        <begin position="66"/>
        <end position="133"/>
    </location>
</feature>
<name>A0AAU7X4G0_9HYPH</name>
<protein>
    <submittedName>
        <fullName evidence="2">DUF6455 family protein</fullName>
    </submittedName>
</protein>
<dbReference type="AlphaFoldDB" id="A0AAU7X4G0"/>
<dbReference type="RefSeq" id="WP_407047929.1">
    <property type="nucleotide sequence ID" value="NZ_CP158568.1"/>
</dbReference>
<evidence type="ECO:0000259" key="1">
    <source>
        <dbReference type="Pfam" id="PF20056"/>
    </source>
</evidence>
<dbReference type="KEGG" id="mflg:ABS361_11920"/>
<dbReference type="InterPro" id="IPR045601">
    <property type="entry name" value="DUF6455"/>
</dbReference>
<evidence type="ECO:0000313" key="2">
    <source>
        <dbReference type="EMBL" id="XBY42828.1"/>
    </source>
</evidence>
<dbReference type="EMBL" id="CP158568">
    <property type="protein sequence ID" value="XBY42828.1"/>
    <property type="molecule type" value="Genomic_DNA"/>
</dbReference>
<sequence length="139" mass="15505">MSHHDSTLNSVAERVVEWWRERRQVLASLDELAAVDPVELAHMARDLSLTGPDLVELAGHGPGGLRLMERMAEVKGLDLDLIAERLPGVLRDMQAACTRCQAKANCMHDFDEGTALEKSEAYCPNHHTMTALTRGFRRD</sequence>
<reference evidence="2" key="1">
    <citation type="submission" date="2024-06" db="EMBL/GenBank/DDBJ databases">
        <title>Methylostella associata gen. nov., sp. nov., a novel Ancalomicrobiaceae-affiliated facultatively methylotrophic bacteria that feed on methanotrophs of the genus Methylococcus.</title>
        <authorList>
            <person name="Saltykova V."/>
            <person name="Danilova O.V."/>
            <person name="Oshkin I.Y."/>
            <person name="Belova S.E."/>
            <person name="Pimenov N.V."/>
            <person name="Dedysh S.N."/>
        </authorList>
    </citation>
    <scope>NUCLEOTIDE SEQUENCE</scope>
    <source>
        <strain evidence="2">S20</strain>
    </source>
</reference>
<organism evidence="2">
    <name type="scientific">Methyloraptor flagellatus</name>
    <dbReference type="NCBI Taxonomy" id="3162530"/>
    <lineage>
        <taxon>Bacteria</taxon>
        <taxon>Pseudomonadati</taxon>
        <taxon>Pseudomonadota</taxon>
        <taxon>Alphaproteobacteria</taxon>
        <taxon>Hyphomicrobiales</taxon>
        <taxon>Ancalomicrobiaceae</taxon>
        <taxon>Methyloraptor</taxon>
    </lineage>
</organism>
<proteinExistence type="predicted"/>
<accession>A0AAU7X4G0</accession>
<gene>
    <name evidence="2" type="ORF">ABS361_11920</name>
</gene>